<dbReference type="EMBL" id="GL832965">
    <property type="protein sequence ID" value="EGD73247.1"/>
    <property type="molecule type" value="Genomic_DNA"/>
</dbReference>
<dbReference type="OMA" id="ECASCLY"/>
<reference evidence="2" key="1">
    <citation type="submission" date="2009-08" db="EMBL/GenBank/DDBJ databases">
        <title>Annotation of Salpingoeca rosetta.</title>
        <authorList>
            <consortium name="The Broad Institute Genome Sequencing Platform"/>
            <person name="Russ C."/>
            <person name="Cuomo C."/>
            <person name="Burger G."/>
            <person name="Gray M.W."/>
            <person name="Holland P.W.H."/>
            <person name="King N."/>
            <person name="Lang F.B.F."/>
            <person name="Roger A.J."/>
            <person name="Ruiz-Trillo I."/>
            <person name="Young S.K."/>
            <person name="Zeng Q."/>
            <person name="Gargeya S."/>
            <person name="Alvarado L."/>
            <person name="Berlin A."/>
            <person name="Chapman S.B."/>
            <person name="Chen Z."/>
            <person name="Freedman E."/>
            <person name="Gellesch M."/>
            <person name="Goldberg J."/>
            <person name="Griggs A."/>
            <person name="Gujja S."/>
            <person name="Heilman E."/>
            <person name="Heiman D."/>
            <person name="Howarth C."/>
            <person name="Mehta T."/>
            <person name="Neiman D."/>
            <person name="Pearson M."/>
            <person name="Roberts A."/>
            <person name="Saif S."/>
            <person name="Shea T."/>
            <person name="Shenoy N."/>
            <person name="Sisk P."/>
            <person name="Stolte C."/>
            <person name="Sykes S."/>
            <person name="White J."/>
            <person name="Yandava C."/>
            <person name="Haas B."/>
            <person name="Nusbaum C."/>
            <person name="Birren B."/>
        </authorList>
    </citation>
    <scope>NUCLEOTIDE SEQUENCE [LARGE SCALE GENOMIC DNA]</scope>
    <source>
        <strain evidence="2">ATCC 50818</strain>
    </source>
</reference>
<feature type="compositionally biased region" description="Low complexity" evidence="1">
    <location>
        <begin position="420"/>
        <end position="433"/>
    </location>
</feature>
<feature type="compositionally biased region" description="Acidic residues" evidence="1">
    <location>
        <begin position="528"/>
        <end position="544"/>
    </location>
</feature>
<feature type="compositionally biased region" description="Basic and acidic residues" evidence="1">
    <location>
        <begin position="291"/>
        <end position="300"/>
    </location>
</feature>
<dbReference type="GeneID" id="16074857"/>
<evidence type="ECO:0000256" key="1">
    <source>
        <dbReference type="SAM" id="MobiDB-lite"/>
    </source>
</evidence>
<dbReference type="KEGG" id="sre:PTSG_04962"/>
<protein>
    <recommendedName>
        <fullName evidence="4">FGFR1 oncogene partner</fullName>
    </recommendedName>
</protein>
<evidence type="ECO:0008006" key="4">
    <source>
        <dbReference type="Google" id="ProtNLM"/>
    </source>
</evidence>
<gene>
    <name evidence="2" type="ORF">PTSG_04962</name>
</gene>
<dbReference type="SUPFAM" id="SSF47473">
    <property type="entry name" value="EF-hand"/>
    <property type="match status" value="1"/>
</dbReference>
<dbReference type="InterPro" id="IPR011992">
    <property type="entry name" value="EF-hand-dom_pair"/>
</dbReference>
<feature type="compositionally biased region" description="Basic residues" evidence="1">
    <location>
        <begin position="570"/>
        <end position="582"/>
    </location>
</feature>
<feature type="compositionally biased region" description="Basic and acidic residues" evidence="1">
    <location>
        <begin position="504"/>
        <end position="518"/>
    </location>
</feature>
<sequence length="754" mass="78525">MTDAFDELKRTVADTLSASGVLQKIKAELRVGVFQALDESGQIPDKFYDGVRSLKAHNKGGLCLLVVRDLLLHAGLKFTEEVFNVETAMENEEQPTASTLAAEIGFSSFNRRNDAPLILQLLTSSHDTGVTRPDTTATAADAAAAAGSVSATARTKPLTASTLKLASRSFNRHDTDNTNSVSHADARELLLSFFPSATGSDITAAATQADTALGTSTSAKLTYDEFLAIFIELSRTFEPHTNATDIASTTAAKPTATAMDTAAGGLSRGADTAQSKKTGDLFSKYFDDDARDTSARDTTAKGRRSGSGRRAASDLFASSPPASPPSSKSTPPPPPHAATTTAASTVGGLKSSPPSTAEERTTSPPARTGRRRAGGGGGGNDTSLTSGLKKDKPSSLLGDLPGFGFGAKPKTPEEKKKKTAGLSGLDDLFGSLDTTPPSKRNGSSGSGGGDTRAGDEGGAKHEQEQQEEEEGTDLARLLRGKPHHTQRRTSGGDDSKPLAATARAETKNKNKKSSDAHARGGGFGSLTSEDDDDSLAEEVDEEELSVGSHSSQRSAGSISHRSNRSDRSNRSVRSHGSRGGRRRASDSSAGGGGGGGGGGSDGEESAGKSDGSLHPSEDARRLQEINERLAQLEGKRRVGPIADAGSDGRRGSGGGDGGDDDFAALRDDGGDEDDGEKTPVPDADNEYDYEQDFEEPSDVSEEIVTDDISEHFSDLSISHGPDSHEPRSDVSAVTEDFSVDSNVSASNLLFYKKA</sequence>
<dbReference type="OrthoDB" id="2160638at2759"/>
<feature type="compositionally biased region" description="Low complexity" evidence="1">
    <location>
        <begin position="308"/>
        <end position="329"/>
    </location>
</feature>
<feature type="compositionally biased region" description="Gly residues" evidence="1">
    <location>
        <begin position="589"/>
        <end position="600"/>
    </location>
</feature>
<feature type="compositionally biased region" description="Polar residues" evidence="1">
    <location>
        <begin position="547"/>
        <end position="556"/>
    </location>
</feature>
<keyword evidence="3" id="KW-1185">Reference proteome</keyword>
<evidence type="ECO:0000313" key="2">
    <source>
        <dbReference type="EMBL" id="EGD73247.1"/>
    </source>
</evidence>
<dbReference type="AlphaFoldDB" id="F2U944"/>
<organism evidence="3">
    <name type="scientific">Salpingoeca rosetta (strain ATCC 50818 / BSB-021)</name>
    <dbReference type="NCBI Taxonomy" id="946362"/>
    <lineage>
        <taxon>Eukaryota</taxon>
        <taxon>Choanoflagellata</taxon>
        <taxon>Craspedida</taxon>
        <taxon>Salpingoecidae</taxon>
        <taxon>Salpingoeca</taxon>
    </lineage>
</organism>
<dbReference type="InParanoid" id="F2U944"/>
<feature type="compositionally biased region" description="Basic and acidic residues" evidence="1">
    <location>
        <begin position="452"/>
        <end position="464"/>
    </location>
</feature>
<feature type="compositionally biased region" description="Basic and acidic residues" evidence="1">
    <location>
        <begin position="615"/>
        <end position="627"/>
    </location>
</feature>
<name>F2U944_SALR5</name>
<dbReference type="STRING" id="946362.F2U944"/>
<feature type="compositionally biased region" description="Basic residues" evidence="1">
    <location>
        <begin position="478"/>
        <end position="487"/>
    </location>
</feature>
<dbReference type="Proteomes" id="UP000007799">
    <property type="component" value="Unassembled WGS sequence"/>
</dbReference>
<proteinExistence type="predicted"/>
<accession>F2U944</accession>
<dbReference type="RefSeq" id="XP_004994278.1">
    <property type="nucleotide sequence ID" value="XM_004994221.1"/>
</dbReference>
<dbReference type="Gene3D" id="1.20.960.40">
    <property type="match status" value="1"/>
</dbReference>
<evidence type="ECO:0000313" key="3">
    <source>
        <dbReference type="Proteomes" id="UP000007799"/>
    </source>
</evidence>
<feature type="region of interest" description="Disordered" evidence="1">
    <location>
        <begin position="291"/>
        <end position="700"/>
    </location>
</feature>
<feature type="compositionally biased region" description="Acidic residues" evidence="1">
    <location>
        <begin position="683"/>
        <end position="700"/>
    </location>
</feature>